<keyword evidence="2" id="KW-1185">Reference proteome</keyword>
<accession>A0A4R1BUP5</accession>
<reference evidence="1 2" key="1">
    <citation type="submission" date="2019-03" db="EMBL/GenBank/DDBJ databases">
        <authorList>
            <person name="Kim M.K.M."/>
        </authorList>
    </citation>
    <scope>NUCLEOTIDE SEQUENCE [LARGE SCALE GENOMIC DNA]</scope>
    <source>
        <strain evidence="1 2">18JY15-6</strain>
    </source>
</reference>
<sequence>MTSEWADVFDQVSACGGNAVEAIRRAWERGVSAEQVLEGVTRALASTPDNRAFEDWEALAPGCLDTRVFTQGTWWVDVLRVPHRIASMSDRYVANVIGFLRNDAEHFYETYLFGHPMPFAESPQAWLESTVLMKALRSRQDAS</sequence>
<dbReference type="EMBL" id="SJZJ01000031">
    <property type="protein sequence ID" value="TCJ21650.1"/>
    <property type="molecule type" value="Genomic_DNA"/>
</dbReference>
<protein>
    <submittedName>
        <fullName evidence="1">Uncharacterized protein</fullName>
    </submittedName>
</protein>
<dbReference type="Proteomes" id="UP000295453">
    <property type="component" value="Unassembled WGS sequence"/>
</dbReference>
<name>A0A4R1BUP5_9ACTN</name>
<proteinExistence type="predicted"/>
<dbReference type="OrthoDB" id="5122277at2"/>
<evidence type="ECO:0000313" key="2">
    <source>
        <dbReference type="Proteomes" id="UP000295453"/>
    </source>
</evidence>
<dbReference type="AlphaFoldDB" id="A0A4R1BUP5"/>
<organism evidence="1 2">
    <name type="scientific">Nocardioides jejuensis</name>
    <dbReference type="NCBI Taxonomy" id="2502782"/>
    <lineage>
        <taxon>Bacteria</taxon>
        <taxon>Bacillati</taxon>
        <taxon>Actinomycetota</taxon>
        <taxon>Actinomycetes</taxon>
        <taxon>Propionibacteriales</taxon>
        <taxon>Nocardioidaceae</taxon>
        <taxon>Nocardioides</taxon>
    </lineage>
</organism>
<evidence type="ECO:0000313" key="1">
    <source>
        <dbReference type="EMBL" id="TCJ21650.1"/>
    </source>
</evidence>
<dbReference type="RefSeq" id="WP_131585404.1">
    <property type="nucleotide sequence ID" value="NZ_SJZJ01000031.1"/>
</dbReference>
<gene>
    <name evidence="1" type="ORF">EPD65_14580</name>
</gene>
<comment type="caution">
    <text evidence="1">The sequence shown here is derived from an EMBL/GenBank/DDBJ whole genome shotgun (WGS) entry which is preliminary data.</text>
</comment>